<evidence type="ECO:0000313" key="2">
    <source>
        <dbReference type="EMBL" id="EUN26052.1"/>
    </source>
</evidence>
<accession>W7EPH9</accession>
<sequence length="89" mass="9603">KPSRKPPSPKIRATAPRPPSPKNAESGGKEKKKDQILAFPSPNTHKLLSLPSLTRCPSHHPLPAGQPDQNHSDHPPSPSQVKSSQAKEI</sequence>
<protein>
    <submittedName>
        <fullName evidence="2">Uncharacterized protein</fullName>
    </submittedName>
</protein>
<reference evidence="2 3" key="1">
    <citation type="journal article" date="2013" name="PLoS Genet.">
        <title>Comparative genome structure, secondary metabolite, and effector coding capacity across Cochliobolus pathogens.</title>
        <authorList>
            <person name="Condon B.J."/>
            <person name="Leng Y."/>
            <person name="Wu D."/>
            <person name="Bushley K.E."/>
            <person name="Ohm R.A."/>
            <person name="Otillar R."/>
            <person name="Martin J."/>
            <person name="Schackwitz W."/>
            <person name="Grimwood J."/>
            <person name="MohdZainudin N."/>
            <person name="Xue C."/>
            <person name="Wang R."/>
            <person name="Manning V.A."/>
            <person name="Dhillon B."/>
            <person name="Tu Z.J."/>
            <person name="Steffenson B.J."/>
            <person name="Salamov A."/>
            <person name="Sun H."/>
            <person name="Lowry S."/>
            <person name="LaButti K."/>
            <person name="Han J."/>
            <person name="Copeland A."/>
            <person name="Lindquist E."/>
            <person name="Barry K."/>
            <person name="Schmutz J."/>
            <person name="Baker S.E."/>
            <person name="Ciuffetti L.M."/>
            <person name="Grigoriev I.V."/>
            <person name="Zhong S."/>
            <person name="Turgeon B.G."/>
        </authorList>
    </citation>
    <scope>NUCLEOTIDE SEQUENCE [LARGE SCALE GENOMIC DNA]</scope>
    <source>
        <strain evidence="2 3">FI3</strain>
    </source>
</reference>
<proteinExistence type="predicted"/>
<dbReference type="GeneID" id="26248293"/>
<dbReference type="AlphaFoldDB" id="W7EPH9"/>
<dbReference type="RefSeq" id="XP_014555628.1">
    <property type="nucleotide sequence ID" value="XM_014700142.1"/>
</dbReference>
<keyword evidence="3" id="KW-1185">Reference proteome</keyword>
<evidence type="ECO:0000313" key="3">
    <source>
        <dbReference type="Proteomes" id="UP000054337"/>
    </source>
</evidence>
<evidence type="ECO:0000256" key="1">
    <source>
        <dbReference type="SAM" id="MobiDB-lite"/>
    </source>
</evidence>
<feature type="compositionally biased region" description="Polar residues" evidence="1">
    <location>
        <begin position="79"/>
        <end position="89"/>
    </location>
</feature>
<gene>
    <name evidence="2" type="ORF">COCVIDRAFT_101927</name>
</gene>
<name>W7EPH9_BIPV3</name>
<feature type="non-terminal residue" evidence="2">
    <location>
        <position position="1"/>
    </location>
</feature>
<organism evidence="2 3">
    <name type="scientific">Bipolaris victoriae (strain FI3)</name>
    <name type="common">Victoria blight of oats agent</name>
    <name type="synonym">Cochliobolus victoriae</name>
    <dbReference type="NCBI Taxonomy" id="930091"/>
    <lineage>
        <taxon>Eukaryota</taxon>
        <taxon>Fungi</taxon>
        <taxon>Dikarya</taxon>
        <taxon>Ascomycota</taxon>
        <taxon>Pezizomycotina</taxon>
        <taxon>Dothideomycetes</taxon>
        <taxon>Pleosporomycetidae</taxon>
        <taxon>Pleosporales</taxon>
        <taxon>Pleosporineae</taxon>
        <taxon>Pleosporaceae</taxon>
        <taxon>Bipolaris</taxon>
    </lineage>
</organism>
<dbReference type="HOGENOM" id="CLU_2460670_0_0_1"/>
<feature type="region of interest" description="Disordered" evidence="1">
    <location>
        <begin position="1"/>
        <end position="89"/>
    </location>
</feature>
<dbReference type="Proteomes" id="UP000054337">
    <property type="component" value="Unassembled WGS sequence"/>
</dbReference>
<dbReference type="EMBL" id="KI968744">
    <property type="protein sequence ID" value="EUN26052.1"/>
    <property type="molecule type" value="Genomic_DNA"/>
</dbReference>